<dbReference type="InterPro" id="IPR015422">
    <property type="entry name" value="PyrdxlP-dep_Trfase_small"/>
</dbReference>
<accession>A0A3B0RLR3</accession>
<reference evidence="5" key="1">
    <citation type="submission" date="2018-06" db="EMBL/GenBank/DDBJ databases">
        <authorList>
            <person name="Zhirakovskaya E."/>
        </authorList>
    </citation>
    <scope>NUCLEOTIDE SEQUENCE</scope>
</reference>
<gene>
    <name evidence="5" type="ORF">MNBD_ALPHA02-638</name>
</gene>
<evidence type="ECO:0000256" key="2">
    <source>
        <dbReference type="ARBA" id="ARBA00022576"/>
    </source>
</evidence>
<dbReference type="InterPro" id="IPR049704">
    <property type="entry name" value="Aminotrans_3_PPA_site"/>
</dbReference>
<dbReference type="InterPro" id="IPR050103">
    <property type="entry name" value="Class-III_PLP-dep_AT"/>
</dbReference>
<dbReference type="EC" id="2.6.1.11" evidence="5"/>
<dbReference type="InterPro" id="IPR015421">
    <property type="entry name" value="PyrdxlP-dep_Trfase_major"/>
</dbReference>
<dbReference type="Pfam" id="PF00202">
    <property type="entry name" value="Aminotran_3"/>
    <property type="match status" value="1"/>
</dbReference>
<dbReference type="PANTHER" id="PTHR11986">
    <property type="entry name" value="AMINOTRANSFERASE CLASS III"/>
    <property type="match status" value="1"/>
</dbReference>
<dbReference type="GO" id="GO:0030170">
    <property type="term" value="F:pyridoxal phosphate binding"/>
    <property type="evidence" value="ECO:0007669"/>
    <property type="project" value="InterPro"/>
</dbReference>
<keyword evidence="4" id="KW-0663">Pyridoxal phosphate</keyword>
<dbReference type="AlphaFoldDB" id="A0A3B0RLR3"/>
<comment type="cofactor">
    <cofactor evidence="1">
        <name>pyridoxal 5'-phosphate</name>
        <dbReference type="ChEBI" id="CHEBI:597326"/>
    </cofactor>
</comment>
<dbReference type="GO" id="GO:0006526">
    <property type="term" value="P:L-arginine biosynthetic process"/>
    <property type="evidence" value="ECO:0007669"/>
    <property type="project" value="UniProtKB-ARBA"/>
</dbReference>
<keyword evidence="2 5" id="KW-0032">Aminotransferase</keyword>
<dbReference type="PROSITE" id="PS00600">
    <property type="entry name" value="AA_TRANSFER_CLASS_3"/>
    <property type="match status" value="1"/>
</dbReference>
<dbReference type="NCBIfam" id="TIGR00707">
    <property type="entry name" value="argD"/>
    <property type="match status" value="1"/>
</dbReference>
<dbReference type="GO" id="GO:0003992">
    <property type="term" value="F:N2-acetyl-L-ornithine:2-oxoglutarate 5-aminotransferase activity"/>
    <property type="evidence" value="ECO:0007669"/>
    <property type="project" value="UniProtKB-EC"/>
</dbReference>
<dbReference type="EMBL" id="UOED01000079">
    <property type="protein sequence ID" value="VAV92889.1"/>
    <property type="molecule type" value="Genomic_DNA"/>
</dbReference>
<dbReference type="CDD" id="cd00610">
    <property type="entry name" value="OAT_like"/>
    <property type="match status" value="1"/>
</dbReference>
<keyword evidence="3 5" id="KW-0808">Transferase</keyword>
<dbReference type="HAMAP" id="MF_01107">
    <property type="entry name" value="ArgD_aminotrans_3"/>
    <property type="match status" value="1"/>
</dbReference>
<sequence>MKNSRTDIEEENIIPPVLPTYARTNMAIERGEGVYAYDQDGKKYLDFGCGIGVNNLGFCHPELVETITEQAKKVWHTSNIYRIPGQERLAERLAEHSFADTMFFTNSGAEAVECALKMARKYHYENDTPERYRVITFEGCFHGRTLATIAASGQEKLTKGFGPMLDGFDHVPFYRNMAKVEQAISHKTAAIMIEPVMGEGGIKPVSSDNMQILRDLCDKHGLLLILDEVQCGMGRTEKLFAYQHSGISPDILCTAKGIGGGFPLGACLATEKVGRAMTVGSHGSTYGGNPMAMAIGNKVLDILLADGFLDHVEKMSFDLRKGLMKLRHDFPDVIELVRGMGLMLGLRLKVTPPADFVAKALEQGLLLVGAADNVVRLLPPLIIEKEHITEALEKLAKVCAEINRELPDPQAEEE</sequence>
<dbReference type="Gene3D" id="3.90.1150.10">
    <property type="entry name" value="Aspartate Aminotransferase, domain 1"/>
    <property type="match status" value="1"/>
</dbReference>
<dbReference type="PANTHER" id="PTHR11986:SF113">
    <property type="entry name" value="SUCCINYLORNITHINE TRANSAMINASE"/>
    <property type="match status" value="1"/>
</dbReference>
<dbReference type="FunFam" id="3.40.640.10:FF:000004">
    <property type="entry name" value="Acetylornithine aminotransferase"/>
    <property type="match status" value="1"/>
</dbReference>
<proteinExistence type="inferred from homology"/>
<evidence type="ECO:0000256" key="4">
    <source>
        <dbReference type="ARBA" id="ARBA00022898"/>
    </source>
</evidence>
<dbReference type="Gene3D" id="3.40.640.10">
    <property type="entry name" value="Type I PLP-dependent aspartate aminotransferase-like (Major domain)"/>
    <property type="match status" value="1"/>
</dbReference>
<evidence type="ECO:0000256" key="3">
    <source>
        <dbReference type="ARBA" id="ARBA00022679"/>
    </source>
</evidence>
<dbReference type="SUPFAM" id="SSF53383">
    <property type="entry name" value="PLP-dependent transferases"/>
    <property type="match status" value="1"/>
</dbReference>
<dbReference type="InterPro" id="IPR015424">
    <property type="entry name" value="PyrdxlP-dep_Trfase"/>
</dbReference>
<evidence type="ECO:0000256" key="1">
    <source>
        <dbReference type="ARBA" id="ARBA00001933"/>
    </source>
</evidence>
<dbReference type="InterPro" id="IPR005814">
    <property type="entry name" value="Aminotrans_3"/>
</dbReference>
<name>A0A3B0RLR3_9ZZZZ</name>
<dbReference type="InterPro" id="IPR004636">
    <property type="entry name" value="AcOrn/SuccOrn_fam"/>
</dbReference>
<evidence type="ECO:0000313" key="5">
    <source>
        <dbReference type="EMBL" id="VAV92889.1"/>
    </source>
</evidence>
<dbReference type="PIRSF" id="PIRSF000521">
    <property type="entry name" value="Transaminase_4ab_Lys_Orn"/>
    <property type="match status" value="1"/>
</dbReference>
<protein>
    <submittedName>
        <fullName evidence="5">Acetylornithine aminotransferase</fullName>
        <ecNumber evidence="5">2.6.1.11</ecNumber>
    </submittedName>
</protein>
<dbReference type="GO" id="GO:0042802">
    <property type="term" value="F:identical protein binding"/>
    <property type="evidence" value="ECO:0007669"/>
    <property type="project" value="TreeGrafter"/>
</dbReference>
<organism evidence="5">
    <name type="scientific">hydrothermal vent metagenome</name>
    <dbReference type="NCBI Taxonomy" id="652676"/>
    <lineage>
        <taxon>unclassified sequences</taxon>
        <taxon>metagenomes</taxon>
        <taxon>ecological metagenomes</taxon>
    </lineage>
</organism>
<dbReference type="NCBIfam" id="NF002325">
    <property type="entry name" value="PRK01278.1"/>
    <property type="match status" value="1"/>
</dbReference>